<dbReference type="Proteomes" id="UP001500051">
    <property type="component" value="Unassembled WGS sequence"/>
</dbReference>
<feature type="domain" description="Restriction endonuclease type II-like" evidence="2">
    <location>
        <begin position="228"/>
        <end position="297"/>
    </location>
</feature>
<protein>
    <submittedName>
        <fullName evidence="3">DUF559 domain-containing protein</fullName>
    </submittedName>
</protein>
<reference evidence="4" key="1">
    <citation type="journal article" date="2019" name="Int. J. Syst. Evol. Microbiol.">
        <title>The Global Catalogue of Microorganisms (GCM) 10K type strain sequencing project: providing services to taxonomists for standard genome sequencing and annotation.</title>
        <authorList>
            <consortium name="The Broad Institute Genomics Platform"/>
            <consortium name="The Broad Institute Genome Sequencing Center for Infectious Disease"/>
            <person name="Wu L."/>
            <person name="Ma J."/>
        </authorList>
    </citation>
    <scope>NUCLEOTIDE SEQUENCE [LARGE SCALE GENOMIC DNA]</scope>
    <source>
        <strain evidence="4">JCM 16548</strain>
    </source>
</reference>
<dbReference type="SUPFAM" id="SSF52980">
    <property type="entry name" value="Restriction endonuclease-like"/>
    <property type="match status" value="1"/>
</dbReference>
<name>A0ABP7DC72_9ACTN</name>
<proteinExistence type="predicted"/>
<dbReference type="EMBL" id="BAAAYX010000004">
    <property type="protein sequence ID" value="GAA3702317.1"/>
    <property type="molecule type" value="Genomic_DNA"/>
</dbReference>
<dbReference type="Pfam" id="PF18741">
    <property type="entry name" value="MTES_1575"/>
    <property type="match status" value="1"/>
</dbReference>
<dbReference type="Pfam" id="PF13338">
    <property type="entry name" value="AbiEi_4"/>
    <property type="match status" value="1"/>
</dbReference>
<evidence type="ECO:0000259" key="1">
    <source>
        <dbReference type="Pfam" id="PF13338"/>
    </source>
</evidence>
<comment type="caution">
    <text evidence="3">The sequence shown here is derived from an EMBL/GenBank/DDBJ whole genome shotgun (WGS) entry which is preliminary data.</text>
</comment>
<dbReference type="Gene3D" id="3.40.960.10">
    <property type="entry name" value="VSR Endonuclease"/>
    <property type="match status" value="1"/>
</dbReference>
<dbReference type="InterPro" id="IPR011335">
    <property type="entry name" value="Restrct_endonuc-II-like"/>
</dbReference>
<evidence type="ECO:0000313" key="3">
    <source>
        <dbReference type="EMBL" id="GAA3702317.1"/>
    </source>
</evidence>
<keyword evidence="4" id="KW-1185">Reference proteome</keyword>
<accession>A0ABP7DC72</accession>
<dbReference type="RefSeq" id="WP_344812104.1">
    <property type="nucleotide sequence ID" value="NZ_BAAAYX010000004.1"/>
</dbReference>
<sequence length="304" mass="34221">MDIKRFRSLIIEQSGAISRSQALTLGMSLRQVEWRVESGDWIRALPGVYRLATVPPTSEQGMRVAALWLDNGVLTGVGAAWWWELVPEPPLRWEFQVTNVTRRSQQASVCVLRRWVDPGDVTSHRGIAVIARPLAVLRAAVTLERGRRRHGVRFVDRCKQTRAVGAVELQLAFQRNRGTWGTTAMRDILERTGDRAHSDLERLGAKLLTDAGITGFTVNLKIRLSNGRGMEIDIGFKERKLAIELDGFRYHSSPESHAVDLERQNTLIRHGWTVLRYGPDVLNDDPGRFVREVAEALGSDLSDL</sequence>
<evidence type="ECO:0000259" key="2">
    <source>
        <dbReference type="Pfam" id="PF18741"/>
    </source>
</evidence>
<organism evidence="3 4">
    <name type="scientific">Microlunatus aurantiacus</name>
    <dbReference type="NCBI Taxonomy" id="446786"/>
    <lineage>
        <taxon>Bacteria</taxon>
        <taxon>Bacillati</taxon>
        <taxon>Actinomycetota</taxon>
        <taxon>Actinomycetes</taxon>
        <taxon>Propionibacteriales</taxon>
        <taxon>Propionibacteriaceae</taxon>
        <taxon>Microlunatus</taxon>
    </lineage>
</organism>
<dbReference type="InterPro" id="IPR049468">
    <property type="entry name" value="Restrct_endonuc-II-like_dom"/>
</dbReference>
<gene>
    <name evidence="3" type="ORF">GCM10022204_19200</name>
</gene>
<feature type="domain" description="AbiEi antitoxin N-terminal" evidence="1">
    <location>
        <begin position="9"/>
        <end position="52"/>
    </location>
</feature>
<evidence type="ECO:0000313" key="4">
    <source>
        <dbReference type="Proteomes" id="UP001500051"/>
    </source>
</evidence>
<dbReference type="InterPro" id="IPR025159">
    <property type="entry name" value="AbiEi_N"/>
</dbReference>